<protein>
    <recommendedName>
        <fullName evidence="1">TIR domain-containing protein</fullName>
    </recommendedName>
</protein>
<evidence type="ECO:0000313" key="2">
    <source>
        <dbReference type="EMBL" id="MBB4569378.1"/>
    </source>
</evidence>
<keyword evidence="3" id="KW-1185">Reference proteome</keyword>
<evidence type="ECO:0000259" key="1">
    <source>
        <dbReference type="Pfam" id="PF13676"/>
    </source>
</evidence>
<evidence type="ECO:0000313" key="3">
    <source>
        <dbReference type="Proteomes" id="UP000543836"/>
    </source>
</evidence>
<feature type="domain" description="TIR" evidence="1">
    <location>
        <begin position="160"/>
        <end position="273"/>
    </location>
</feature>
<dbReference type="Pfam" id="PF13676">
    <property type="entry name" value="TIR_2"/>
    <property type="match status" value="1"/>
</dbReference>
<accession>A0A7W6ZV78</accession>
<dbReference type="OrthoDB" id="9816036at2"/>
<dbReference type="SUPFAM" id="SSF52200">
    <property type="entry name" value="Toll/Interleukin receptor TIR domain"/>
    <property type="match status" value="1"/>
</dbReference>
<dbReference type="RefSeq" id="WP_028752593.1">
    <property type="nucleotide sequence ID" value="NZ_JACIIG010000008.1"/>
</dbReference>
<gene>
    <name evidence="2" type="ORF">GGE60_003502</name>
</gene>
<reference evidence="2 3" key="1">
    <citation type="submission" date="2020-08" db="EMBL/GenBank/DDBJ databases">
        <title>Genomic Encyclopedia of Type Strains, Phase IV (KMG-V): Genome sequencing to study the core and pangenomes of soil and plant-associated prokaryotes.</title>
        <authorList>
            <person name="Whitman W."/>
        </authorList>
    </citation>
    <scope>NUCLEOTIDE SEQUENCE [LARGE SCALE GENOMIC DNA]</scope>
    <source>
        <strain evidence="2 3">SEMIA 492</strain>
    </source>
</reference>
<dbReference type="EMBL" id="JACIIG010000008">
    <property type="protein sequence ID" value="MBB4569378.1"/>
    <property type="molecule type" value="Genomic_DNA"/>
</dbReference>
<comment type="caution">
    <text evidence="2">The sequence shown here is derived from an EMBL/GenBank/DDBJ whole genome shotgun (WGS) entry which is preliminary data.</text>
</comment>
<dbReference type="Gene3D" id="3.40.50.10140">
    <property type="entry name" value="Toll/interleukin-1 receptor homology (TIR) domain"/>
    <property type="match status" value="1"/>
</dbReference>
<dbReference type="GeneID" id="32527813"/>
<name>A0A7W6ZV78_9HYPH</name>
<organism evidence="2 3">
    <name type="scientific">Rhizobium leucaenae</name>
    <dbReference type="NCBI Taxonomy" id="29450"/>
    <lineage>
        <taxon>Bacteria</taxon>
        <taxon>Pseudomonadati</taxon>
        <taxon>Pseudomonadota</taxon>
        <taxon>Alphaproteobacteria</taxon>
        <taxon>Hyphomicrobiales</taxon>
        <taxon>Rhizobiaceae</taxon>
        <taxon>Rhizobium/Agrobacterium group</taxon>
        <taxon>Rhizobium</taxon>
    </lineage>
</organism>
<dbReference type="Proteomes" id="UP000543836">
    <property type="component" value="Unassembled WGS sequence"/>
</dbReference>
<sequence length="290" mass="33267">MYNLIVSGREAPWDGTPLDIDLSRCVSIFEYTEQAIADKFDVTAEASQLPLMRLPTIFAHETFRERSPQFGVIRDIAIRERRVHVDYEIQPLPKFLTWHDMVDKQFVLGLGDWEMNRTHWAVKDVNLPKELQLLGFTLPSWTNPVGRAVNINSHRFDVGLSFPAEAASFVAKVAAQLEKHIGPHSYFYDYNYQGQLARPTADLLLQDIYQNRSKLIVMFVGSDHQSKTWCGMEWSTIRQITAQRQQDRIMYILLDHGDFQGVLGTDGYLDARDFSPGEIADAITARVQFL</sequence>
<dbReference type="InterPro" id="IPR035897">
    <property type="entry name" value="Toll_tir_struct_dom_sf"/>
</dbReference>
<dbReference type="AlphaFoldDB" id="A0A7W6ZV78"/>
<dbReference type="GO" id="GO:0007165">
    <property type="term" value="P:signal transduction"/>
    <property type="evidence" value="ECO:0007669"/>
    <property type="project" value="InterPro"/>
</dbReference>
<proteinExistence type="predicted"/>
<dbReference type="InterPro" id="IPR000157">
    <property type="entry name" value="TIR_dom"/>
</dbReference>